<dbReference type="Proteomes" id="UP000467700">
    <property type="component" value="Unassembled WGS sequence"/>
</dbReference>
<dbReference type="EMBL" id="CACVBS010000101">
    <property type="protein sequence ID" value="CAA7270948.1"/>
    <property type="molecule type" value="Genomic_DNA"/>
</dbReference>
<gene>
    <name evidence="2" type="ORF">AAE3_LOCUS13220</name>
</gene>
<feature type="region of interest" description="Disordered" evidence="1">
    <location>
        <begin position="101"/>
        <end position="120"/>
    </location>
</feature>
<evidence type="ECO:0000256" key="1">
    <source>
        <dbReference type="SAM" id="MobiDB-lite"/>
    </source>
</evidence>
<reference evidence="2 3" key="1">
    <citation type="submission" date="2020-01" db="EMBL/GenBank/DDBJ databases">
        <authorList>
            <person name="Gupta K D."/>
        </authorList>
    </citation>
    <scope>NUCLEOTIDE SEQUENCE [LARGE SCALE GENOMIC DNA]</scope>
</reference>
<evidence type="ECO:0000313" key="2">
    <source>
        <dbReference type="EMBL" id="CAA7270948.1"/>
    </source>
</evidence>
<dbReference type="AlphaFoldDB" id="A0A8S0WCR3"/>
<evidence type="ECO:0000313" key="3">
    <source>
        <dbReference type="Proteomes" id="UP000467700"/>
    </source>
</evidence>
<feature type="compositionally biased region" description="Basic and acidic residues" evidence="1">
    <location>
        <begin position="21"/>
        <end position="33"/>
    </location>
</feature>
<sequence>MLFLLVTPWAEYASQGVSQKPQKDSDGLRDPQNSKHCFNTAYISFRKTNVGALRAPESGEKNTHEAPLLPPSNTQNATRPPWTTISPSSSIEFERLRVQVRRAQRPTSPGIDRQSVTPPA</sequence>
<comment type="caution">
    <text evidence="2">The sequence shown here is derived from an EMBL/GenBank/DDBJ whole genome shotgun (WGS) entry which is preliminary data.</text>
</comment>
<name>A0A8S0WCR3_CYCAE</name>
<protein>
    <submittedName>
        <fullName evidence="2">Uncharacterized protein</fullName>
    </submittedName>
</protein>
<accession>A0A8S0WCR3</accession>
<keyword evidence="3" id="KW-1185">Reference proteome</keyword>
<feature type="region of interest" description="Disordered" evidence="1">
    <location>
        <begin position="53"/>
        <end position="88"/>
    </location>
</feature>
<organism evidence="2 3">
    <name type="scientific">Cyclocybe aegerita</name>
    <name type="common">Black poplar mushroom</name>
    <name type="synonym">Agrocybe aegerita</name>
    <dbReference type="NCBI Taxonomy" id="1973307"/>
    <lineage>
        <taxon>Eukaryota</taxon>
        <taxon>Fungi</taxon>
        <taxon>Dikarya</taxon>
        <taxon>Basidiomycota</taxon>
        <taxon>Agaricomycotina</taxon>
        <taxon>Agaricomycetes</taxon>
        <taxon>Agaricomycetidae</taxon>
        <taxon>Agaricales</taxon>
        <taxon>Agaricineae</taxon>
        <taxon>Bolbitiaceae</taxon>
        <taxon>Cyclocybe</taxon>
    </lineage>
</organism>
<proteinExistence type="predicted"/>
<feature type="region of interest" description="Disordered" evidence="1">
    <location>
        <begin position="14"/>
        <end position="34"/>
    </location>
</feature>